<keyword evidence="12" id="KW-0511">Multifunctional enzyme</keyword>
<dbReference type="SUPFAM" id="SSF52096">
    <property type="entry name" value="ClpP/crotonase"/>
    <property type="match status" value="1"/>
</dbReference>
<evidence type="ECO:0000313" key="18">
    <source>
        <dbReference type="Proteomes" id="UP001210720"/>
    </source>
</evidence>
<comment type="pathway">
    <text evidence="2">Lipid metabolism; fatty acid beta-oxidation.</text>
</comment>
<dbReference type="EMBL" id="JAQIOY010000003">
    <property type="protein sequence ID" value="MDA7425582.1"/>
    <property type="molecule type" value="Genomic_DNA"/>
</dbReference>
<evidence type="ECO:0000256" key="14">
    <source>
        <dbReference type="RuleBase" id="RU003707"/>
    </source>
</evidence>
<evidence type="ECO:0000313" key="17">
    <source>
        <dbReference type="EMBL" id="MDA7425582.1"/>
    </source>
</evidence>
<evidence type="ECO:0000256" key="11">
    <source>
        <dbReference type="ARBA" id="ARBA00023239"/>
    </source>
</evidence>
<dbReference type="Pfam" id="PF02737">
    <property type="entry name" value="3HCDH_N"/>
    <property type="match status" value="1"/>
</dbReference>
<keyword evidence="7" id="KW-0520">NAD</keyword>
<dbReference type="Gene3D" id="3.40.50.720">
    <property type="entry name" value="NAD(P)-binding Rossmann-like Domain"/>
    <property type="match status" value="1"/>
</dbReference>
<dbReference type="PANTHER" id="PTHR23309">
    <property type="entry name" value="3-HYDROXYACYL-COA DEHYROGENASE"/>
    <property type="match status" value="1"/>
</dbReference>
<evidence type="ECO:0000256" key="7">
    <source>
        <dbReference type="ARBA" id="ARBA00023027"/>
    </source>
</evidence>
<dbReference type="RefSeq" id="WP_271432914.1">
    <property type="nucleotide sequence ID" value="NZ_JAQIOY010000003.1"/>
</dbReference>
<dbReference type="InterPro" id="IPR006176">
    <property type="entry name" value="3-OHacyl-CoA_DH_NAD-bd"/>
</dbReference>
<feature type="domain" description="3-hydroxyacyl-CoA dehydrogenase C-terminal" evidence="15">
    <location>
        <begin position="458"/>
        <end position="539"/>
    </location>
</feature>
<dbReference type="InterPro" id="IPR006108">
    <property type="entry name" value="3HC_DH_C"/>
</dbReference>
<protein>
    <submittedName>
        <fullName evidence="17">Enoyl-CoA hydratase-related protein</fullName>
    </submittedName>
</protein>
<keyword evidence="5" id="KW-0442">Lipid degradation</keyword>
<dbReference type="SUPFAM" id="SSF51735">
    <property type="entry name" value="NAD(P)-binding Rossmann-fold domains"/>
    <property type="match status" value="1"/>
</dbReference>
<evidence type="ECO:0000256" key="13">
    <source>
        <dbReference type="ARBA" id="ARBA00049556"/>
    </source>
</evidence>
<evidence type="ECO:0000256" key="3">
    <source>
        <dbReference type="ARBA" id="ARBA00008750"/>
    </source>
</evidence>
<organism evidence="17 18">
    <name type="scientific">Thalassococcus lentus</name>
    <dbReference type="NCBI Taxonomy" id="1210524"/>
    <lineage>
        <taxon>Bacteria</taxon>
        <taxon>Pseudomonadati</taxon>
        <taxon>Pseudomonadota</taxon>
        <taxon>Alphaproteobacteria</taxon>
        <taxon>Rhodobacterales</taxon>
        <taxon>Roseobacteraceae</taxon>
        <taxon>Thalassococcus</taxon>
    </lineage>
</organism>
<evidence type="ECO:0000256" key="6">
    <source>
        <dbReference type="ARBA" id="ARBA00023002"/>
    </source>
</evidence>
<dbReference type="InterPro" id="IPR036291">
    <property type="entry name" value="NAD(P)-bd_dom_sf"/>
</dbReference>
<name>A0ABT4XUH1_9RHOB</name>
<keyword evidence="6" id="KW-0560">Oxidoreductase</keyword>
<evidence type="ECO:0000259" key="15">
    <source>
        <dbReference type="Pfam" id="PF00725"/>
    </source>
</evidence>
<evidence type="ECO:0000256" key="12">
    <source>
        <dbReference type="ARBA" id="ARBA00023268"/>
    </source>
</evidence>
<dbReference type="InterPro" id="IPR018376">
    <property type="entry name" value="Enoyl-CoA_hyd/isom_CS"/>
</dbReference>
<dbReference type="CDD" id="cd06558">
    <property type="entry name" value="crotonase-like"/>
    <property type="match status" value="1"/>
</dbReference>
<dbReference type="PROSITE" id="PS00166">
    <property type="entry name" value="ENOYL_COA_HYDRATASE"/>
    <property type="match status" value="1"/>
</dbReference>
<evidence type="ECO:0000256" key="8">
    <source>
        <dbReference type="ARBA" id="ARBA00023098"/>
    </source>
</evidence>
<evidence type="ECO:0000256" key="10">
    <source>
        <dbReference type="ARBA" id="ARBA00023235"/>
    </source>
</evidence>
<comment type="catalytic activity">
    <reaction evidence="13">
        <text>a (3S)-3-hydroxyacyl-CoA + NAD(+) = a 3-oxoacyl-CoA + NADH + H(+)</text>
        <dbReference type="Rhea" id="RHEA:22432"/>
        <dbReference type="ChEBI" id="CHEBI:15378"/>
        <dbReference type="ChEBI" id="CHEBI:57318"/>
        <dbReference type="ChEBI" id="CHEBI:57540"/>
        <dbReference type="ChEBI" id="CHEBI:57945"/>
        <dbReference type="ChEBI" id="CHEBI:90726"/>
        <dbReference type="EC" id="1.1.1.35"/>
    </reaction>
</comment>
<dbReference type="Pfam" id="PF00378">
    <property type="entry name" value="ECH_1"/>
    <property type="match status" value="1"/>
</dbReference>
<dbReference type="Pfam" id="PF00725">
    <property type="entry name" value="3HCDH"/>
    <property type="match status" value="1"/>
</dbReference>
<evidence type="ECO:0000256" key="2">
    <source>
        <dbReference type="ARBA" id="ARBA00005005"/>
    </source>
</evidence>
<evidence type="ECO:0000256" key="9">
    <source>
        <dbReference type="ARBA" id="ARBA00023140"/>
    </source>
</evidence>
<evidence type="ECO:0000256" key="4">
    <source>
        <dbReference type="ARBA" id="ARBA00022832"/>
    </source>
</evidence>
<comment type="caution">
    <text evidence="17">The sequence shown here is derived from an EMBL/GenBank/DDBJ whole genome shotgun (WGS) entry which is preliminary data.</text>
</comment>
<reference evidence="17 18" key="1">
    <citation type="submission" date="2023-01" db="EMBL/GenBank/DDBJ databases">
        <title>Thalassococcus onchidii sp. nov., isolated from a marine invertebrate from the South China Sea.</title>
        <authorList>
            <person name="Xu S."/>
            <person name="Liu Z."/>
            <person name="Xu Y."/>
        </authorList>
    </citation>
    <scope>NUCLEOTIDE SEQUENCE [LARGE SCALE GENOMIC DNA]</scope>
    <source>
        <strain evidence="17 18">KCTC 32084</strain>
    </source>
</reference>
<dbReference type="SUPFAM" id="SSF48179">
    <property type="entry name" value="6-phosphogluconate dehydrogenase C-terminal domain-like"/>
    <property type="match status" value="2"/>
</dbReference>
<evidence type="ECO:0000259" key="16">
    <source>
        <dbReference type="Pfam" id="PF02737"/>
    </source>
</evidence>
<feature type="domain" description="3-hydroxyacyl-CoA dehydrogenase NAD binding" evidence="16">
    <location>
        <begin position="296"/>
        <end position="381"/>
    </location>
</feature>
<dbReference type="Proteomes" id="UP001210720">
    <property type="component" value="Unassembled WGS sequence"/>
</dbReference>
<accession>A0ABT4XUH1</accession>
<evidence type="ECO:0000256" key="5">
    <source>
        <dbReference type="ARBA" id="ARBA00022963"/>
    </source>
</evidence>
<sequence>MADKIGYSVDAGVAVLSIRNPPGNALSQAVRESLMDALDSAEEDEAVRQILLIGEGQTFPAGADLNEFDKGIGEPTLRDLCERVEYCEKPVVAALHGTVYGAGFELALSAHYRLAAKGTRLSLPDVRLGLPPSAGGSQRLPRLIGAKHALGLLLEGKIWTSEMPEARPLIDGNADGDLRQAGLRFCAVLGDKDQGPRRLSDETRGFMDMQGFVAAVAAAREDLPTGLGEAPARIVELVEAAALLPFEAGLAMEEDAFETCLSAETARGLRHSFVSEWRAARFELKGTHVAKKVSCIAVLGGGPLALQIALVALNSGLTVHWGTRDQKRAGEGADQIRQIFDQNVANGALSRKAADGHMRRLKTGESEDMVSGADLIVHAAPGQGNVPAPAEMVRVVAMPGRVDEVGLRFAPPVFHARMAEVVQGPDGTATQVAMAQSLVQRLGKVPVQVRSQGDSLVGRLSIALHRAVDGLVDKGADPYAIDDALRDWGWPIMPFQNRDLIGLAQPSKADRGDGGVNWSAILLKEGRKGQAAGMGFYRWVDGKAETDPQLASLLEAKRPSKTWKPDDLVAAVTGAVVNEGLRALDSGMAQRASDLDVVSVLGMQFPAWRGGIMKAVSLRGLLATQSALRAVDHPDQAFWTPIDLWSELIKNGKSFDQL</sequence>
<dbReference type="Gene3D" id="3.90.226.10">
    <property type="entry name" value="2-enoyl-CoA Hydratase, Chain A, domain 1"/>
    <property type="match status" value="1"/>
</dbReference>
<evidence type="ECO:0000256" key="1">
    <source>
        <dbReference type="ARBA" id="ARBA00004275"/>
    </source>
</evidence>
<comment type="subcellular location">
    <subcellularLocation>
        <location evidence="1">Peroxisome</location>
    </subcellularLocation>
</comment>
<keyword evidence="10" id="KW-0413">Isomerase</keyword>
<proteinExistence type="inferred from homology"/>
<dbReference type="InterPro" id="IPR001753">
    <property type="entry name" value="Enoyl-CoA_hydra/iso"/>
</dbReference>
<dbReference type="InterPro" id="IPR029045">
    <property type="entry name" value="ClpP/crotonase-like_dom_sf"/>
</dbReference>
<keyword evidence="18" id="KW-1185">Reference proteome</keyword>
<comment type="similarity">
    <text evidence="3">In the N-terminal section; belongs to the enoyl-CoA hydratase/isomerase family.</text>
</comment>
<keyword evidence="11" id="KW-0456">Lyase</keyword>
<keyword evidence="9" id="KW-0576">Peroxisome</keyword>
<keyword evidence="8" id="KW-0443">Lipid metabolism</keyword>
<dbReference type="InterPro" id="IPR008927">
    <property type="entry name" value="6-PGluconate_DH-like_C_sf"/>
</dbReference>
<comment type="similarity">
    <text evidence="14">Belongs to the enoyl-CoA hydratase/isomerase family.</text>
</comment>
<dbReference type="Gene3D" id="1.10.1040.50">
    <property type="match status" value="1"/>
</dbReference>
<keyword evidence="4" id="KW-0276">Fatty acid metabolism</keyword>
<gene>
    <name evidence="17" type="ORF">PFY00_12665</name>
</gene>